<dbReference type="RefSeq" id="WP_266348186.1">
    <property type="nucleotide sequence ID" value="NZ_JAPKNG010000002.1"/>
</dbReference>
<keyword evidence="5" id="KW-1185">Reference proteome</keyword>
<dbReference type="PANTHER" id="PTHR11839:SF22">
    <property type="entry name" value="NUDIX HYDROLASE 26, CHLOROPLASTIC"/>
    <property type="match status" value="1"/>
</dbReference>
<organism evidence="4 5">
    <name type="scientific">Kaistia dalseonensis</name>
    <dbReference type="NCBI Taxonomy" id="410840"/>
    <lineage>
        <taxon>Bacteria</taxon>
        <taxon>Pseudomonadati</taxon>
        <taxon>Pseudomonadota</taxon>
        <taxon>Alphaproteobacteria</taxon>
        <taxon>Hyphomicrobiales</taxon>
        <taxon>Kaistiaceae</taxon>
        <taxon>Kaistia</taxon>
    </lineage>
</organism>
<name>A0ABU0H4L9_9HYPH</name>
<dbReference type="PROSITE" id="PS51462">
    <property type="entry name" value="NUDIX"/>
    <property type="match status" value="1"/>
</dbReference>
<dbReference type="HAMAP" id="MF_00298">
    <property type="entry name" value="Nudix_RppH"/>
    <property type="match status" value="1"/>
</dbReference>
<evidence type="ECO:0000256" key="1">
    <source>
        <dbReference type="ARBA" id="ARBA00022801"/>
    </source>
</evidence>
<dbReference type="Gene3D" id="3.90.79.10">
    <property type="entry name" value="Nucleoside Triphosphate Pyrophosphohydrolase"/>
    <property type="match status" value="1"/>
</dbReference>
<gene>
    <name evidence="2" type="primary">rppH</name>
    <name evidence="2" type="synonym">nudH</name>
    <name evidence="4" type="ORF">QO014_001641</name>
</gene>
<evidence type="ECO:0000313" key="5">
    <source>
        <dbReference type="Proteomes" id="UP001241603"/>
    </source>
</evidence>
<dbReference type="InterPro" id="IPR000086">
    <property type="entry name" value="NUDIX_hydrolase_dom"/>
</dbReference>
<dbReference type="SUPFAM" id="SSF55811">
    <property type="entry name" value="Nudix"/>
    <property type="match status" value="1"/>
</dbReference>
<dbReference type="InterPro" id="IPR022927">
    <property type="entry name" value="RppH"/>
</dbReference>
<dbReference type="Pfam" id="PF00293">
    <property type="entry name" value="NUDIX"/>
    <property type="match status" value="1"/>
</dbReference>
<evidence type="ECO:0000256" key="2">
    <source>
        <dbReference type="HAMAP-Rule" id="MF_00298"/>
    </source>
</evidence>
<proteinExistence type="inferred from homology"/>
<sequence length="172" mass="19390">MSKKKLVDPNTLPYRPCVGTAVFNRDGLVWIGERSPNAELAPGDPVWQLPQGGIDEGEAPLPAALRELYEETSMKSVSLLAEAEGWFDYDLPPELVGIALKGKFRGQRQKWFAFRFEGDEPEIDVLNPGGGKHEAEFISWRWERLEVLPSLIVPFKRKVYEQVVAAFRHLAA</sequence>
<comment type="similarity">
    <text evidence="2">Belongs to the Nudix hydrolase family. RppH subfamily.</text>
</comment>
<comment type="cofactor">
    <cofactor evidence="2">
        <name>a divalent metal cation</name>
        <dbReference type="ChEBI" id="CHEBI:60240"/>
    </cofactor>
</comment>
<feature type="domain" description="Nudix hydrolase" evidence="3">
    <location>
        <begin position="13"/>
        <end position="165"/>
    </location>
</feature>
<comment type="function">
    <text evidence="2">Accelerates the degradation of transcripts by removing pyrophosphate from the 5'-end of triphosphorylated RNA, leading to a more labile monophosphorylated state that can stimulate subsequent ribonuclease cleavage.</text>
</comment>
<accession>A0ABU0H4L9</accession>
<dbReference type="CDD" id="cd03671">
    <property type="entry name" value="NUDIX_Ap4A_hydrolase_plant_like"/>
    <property type="match status" value="1"/>
</dbReference>
<keyword evidence="1 2" id="KW-0378">Hydrolase</keyword>
<dbReference type="EC" id="3.6.1.-" evidence="2"/>
<dbReference type="GO" id="GO:0016787">
    <property type="term" value="F:hydrolase activity"/>
    <property type="evidence" value="ECO:0007669"/>
    <property type="project" value="UniProtKB-KW"/>
</dbReference>
<evidence type="ECO:0000259" key="3">
    <source>
        <dbReference type="PROSITE" id="PS51462"/>
    </source>
</evidence>
<dbReference type="InterPro" id="IPR015797">
    <property type="entry name" value="NUDIX_hydrolase-like_dom_sf"/>
</dbReference>
<dbReference type="Proteomes" id="UP001241603">
    <property type="component" value="Unassembled WGS sequence"/>
</dbReference>
<dbReference type="EMBL" id="JAUSVO010000002">
    <property type="protein sequence ID" value="MDQ0437256.1"/>
    <property type="molecule type" value="Genomic_DNA"/>
</dbReference>
<feature type="short sequence motif" description="Nudix box" evidence="2">
    <location>
        <begin position="52"/>
        <end position="73"/>
    </location>
</feature>
<protein>
    <recommendedName>
        <fullName evidence="2">RNA pyrophosphohydrolase</fullName>
        <ecNumber evidence="2">3.6.1.-</ecNumber>
    </recommendedName>
    <alternativeName>
        <fullName evidence="2">(Di)nucleoside polyphosphate hydrolase</fullName>
    </alternativeName>
</protein>
<dbReference type="PANTHER" id="PTHR11839">
    <property type="entry name" value="UDP/ADP-SUGAR PYROPHOSPHATASE"/>
    <property type="match status" value="1"/>
</dbReference>
<comment type="caution">
    <text evidence="4">The sequence shown here is derived from an EMBL/GenBank/DDBJ whole genome shotgun (WGS) entry which is preliminary data.</text>
</comment>
<reference evidence="4 5" key="1">
    <citation type="submission" date="2023-07" db="EMBL/GenBank/DDBJ databases">
        <title>Genomic Encyclopedia of Type Strains, Phase IV (KMG-IV): sequencing the most valuable type-strain genomes for metagenomic binning, comparative biology and taxonomic classification.</title>
        <authorList>
            <person name="Goeker M."/>
        </authorList>
    </citation>
    <scope>NUCLEOTIDE SEQUENCE [LARGE SCALE GENOMIC DNA]</scope>
    <source>
        <strain evidence="4 5">B6-8</strain>
    </source>
</reference>
<evidence type="ECO:0000313" key="4">
    <source>
        <dbReference type="EMBL" id="MDQ0437256.1"/>
    </source>
</evidence>
<dbReference type="NCBIfam" id="NF001938">
    <property type="entry name" value="PRK00714.1-5"/>
    <property type="match status" value="1"/>
</dbReference>